<dbReference type="GO" id="GO:0007229">
    <property type="term" value="P:integrin-mediated signaling pathway"/>
    <property type="evidence" value="ECO:0007669"/>
    <property type="project" value="UniProtKB-KW"/>
</dbReference>
<feature type="compositionally biased region" description="Polar residues" evidence="1">
    <location>
        <begin position="149"/>
        <end position="163"/>
    </location>
</feature>
<dbReference type="Gene3D" id="6.20.360.10">
    <property type="match status" value="1"/>
</dbReference>
<feature type="region of interest" description="Disordered" evidence="1">
    <location>
        <begin position="137"/>
        <end position="175"/>
    </location>
</feature>
<dbReference type="GO" id="GO:0005178">
    <property type="term" value="F:integrin binding"/>
    <property type="evidence" value="ECO:0007669"/>
    <property type="project" value="TreeGrafter"/>
</dbReference>
<dbReference type="GO" id="GO:1900025">
    <property type="term" value="P:negative regulation of substrate adhesion-dependent cell spreading"/>
    <property type="evidence" value="ECO:0007669"/>
    <property type="project" value="TreeGrafter"/>
</dbReference>
<dbReference type="GO" id="GO:0005856">
    <property type="term" value="C:cytoskeleton"/>
    <property type="evidence" value="ECO:0007669"/>
    <property type="project" value="TreeGrafter"/>
</dbReference>
<dbReference type="PANTHER" id="PTHR32055">
    <property type="entry name" value="INTEGRIN BETA-1-BINDING PROTEIN 1"/>
    <property type="match status" value="1"/>
</dbReference>
<evidence type="ECO:0000313" key="2">
    <source>
        <dbReference type="EMBL" id="EKC24548.1"/>
    </source>
</evidence>
<dbReference type="InterPro" id="IPR006020">
    <property type="entry name" value="PTB/PI_dom"/>
</dbReference>
<dbReference type="EMBL" id="JH818685">
    <property type="protein sequence ID" value="EKC24548.1"/>
    <property type="molecule type" value="Genomic_DNA"/>
</dbReference>
<gene>
    <name evidence="2" type="ORF">CGI_10019930</name>
</gene>
<dbReference type="SUPFAM" id="SSF50729">
    <property type="entry name" value="PH domain-like"/>
    <property type="match status" value="1"/>
</dbReference>
<dbReference type="AlphaFoldDB" id="K1PSH1"/>
<dbReference type="GO" id="GO:0071944">
    <property type="term" value="C:cell periphery"/>
    <property type="evidence" value="ECO:0007669"/>
    <property type="project" value="TreeGrafter"/>
</dbReference>
<dbReference type="InParanoid" id="K1PSH1"/>
<dbReference type="InterPro" id="IPR019517">
    <property type="entry name" value="Integrin-bd_ICAP-1"/>
</dbReference>
<evidence type="ECO:0000256" key="1">
    <source>
        <dbReference type="SAM" id="MobiDB-lite"/>
    </source>
</evidence>
<dbReference type="GO" id="GO:0030027">
    <property type="term" value="C:lamellipodium"/>
    <property type="evidence" value="ECO:0007669"/>
    <property type="project" value="TreeGrafter"/>
</dbReference>
<proteinExistence type="predicted"/>
<dbReference type="PROSITE" id="PS01179">
    <property type="entry name" value="PID"/>
    <property type="match status" value="1"/>
</dbReference>
<dbReference type="Pfam" id="PF10480">
    <property type="entry name" value="ICAP-1_inte_bdg"/>
    <property type="match status" value="1"/>
</dbReference>
<protein>
    <submittedName>
        <fullName evidence="2">Integrin beta-1-binding protein 1</fullName>
    </submittedName>
</protein>
<accession>K1PSH1</accession>
<organism evidence="2">
    <name type="scientific">Magallana gigas</name>
    <name type="common">Pacific oyster</name>
    <name type="synonym">Crassostrea gigas</name>
    <dbReference type="NCBI Taxonomy" id="29159"/>
    <lineage>
        <taxon>Eukaryota</taxon>
        <taxon>Metazoa</taxon>
        <taxon>Spiralia</taxon>
        <taxon>Lophotrochozoa</taxon>
        <taxon>Mollusca</taxon>
        <taxon>Bivalvia</taxon>
        <taxon>Autobranchia</taxon>
        <taxon>Pteriomorphia</taxon>
        <taxon>Ostreida</taxon>
        <taxon>Ostreoidea</taxon>
        <taxon>Ostreidae</taxon>
        <taxon>Magallana</taxon>
    </lineage>
</organism>
<dbReference type="GO" id="GO:0001726">
    <property type="term" value="C:ruffle"/>
    <property type="evidence" value="ECO:0007669"/>
    <property type="project" value="TreeGrafter"/>
</dbReference>
<keyword evidence="2" id="KW-0401">Integrin</keyword>
<name>K1PSH1_MAGGI</name>
<dbReference type="HOGENOM" id="CLU_1534045_0_0_1"/>
<reference evidence="2" key="1">
    <citation type="journal article" date="2012" name="Nature">
        <title>The oyster genome reveals stress adaptation and complexity of shell formation.</title>
        <authorList>
            <person name="Zhang G."/>
            <person name="Fang X."/>
            <person name="Guo X."/>
            <person name="Li L."/>
            <person name="Luo R."/>
            <person name="Xu F."/>
            <person name="Yang P."/>
            <person name="Zhang L."/>
            <person name="Wang X."/>
            <person name="Qi H."/>
            <person name="Xiong Z."/>
            <person name="Que H."/>
            <person name="Xie Y."/>
            <person name="Holland P.W."/>
            <person name="Paps J."/>
            <person name="Zhu Y."/>
            <person name="Wu F."/>
            <person name="Chen Y."/>
            <person name="Wang J."/>
            <person name="Peng C."/>
            <person name="Meng J."/>
            <person name="Yang L."/>
            <person name="Liu J."/>
            <person name="Wen B."/>
            <person name="Zhang N."/>
            <person name="Huang Z."/>
            <person name="Zhu Q."/>
            <person name="Feng Y."/>
            <person name="Mount A."/>
            <person name="Hedgecock D."/>
            <person name="Xu Z."/>
            <person name="Liu Y."/>
            <person name="Domazet-Loso T."/>
            <person name="Du Y."/>
            <person name="Sun X."/>
            <person name="Zhang S."/>
            <person name="Liu B."/>
            <person name="Cheng P."/>
            <person name="Jiang X."/>
            <person name="Li J."/>
            <person name="Fan D."/>
            <person name="Wang W."/>
            <person name="Fu W."/>
            <person name="Wang T."/>
            <person name="Wang B."/>
            <person name="Zhang J."/>
            <person name="Peng Z."/>
            <person name="Li Y."/>
            <person name="Li N."/>
            <person name="Wang J."/>
            <person name="Chen M."/>
            <person name="He Y."/>
            <person name="Tan F."/>
            <person name="Song X."/>
            <person name="Zheng Q."/>
            <person name="Huang R."/>
            <person name="Yang H."/>
            <person name="Du X."/>
            <person name="Chen L."/>
            <person name="Yang M."/>
            <person name="Gaffney P.M."/>
            <person name="Wang S."/>
            <person name="Luo L."/>
            <person name="She Z."/>
            <person name="Ming Y."/>
            <person name="Huang W."/>
            <person name="Zhang S."/>
            <person name="Huang B."/>
            <person name="Zhang Y."/>
            <person name="Qu T."/>
            <person name="Ni P."/>
            <person name="Miao G."/>
            <person name="Wang J."/>
            <person name="Wang Q."/>
            <person name="Steinberg C.E."/>
            <person name="Wang H."/>
            <person name="Li N."/>
            <person name="Qian L."/>
            <person name="Zhang G."/>
            <person name="Li Y."/>
            <person name="Yang H."/>
            <person name="Liu X."/>
            <person name="Wang J."/>
            <person name="Yin Y."/>
            <person name="Wang J."/>
        </authorList>
    </citation>
    <scope>NUCLEOTIDE SEQUENCE [LARGE SCALE GENOMIC DNA]</scope>
    <source>
        <strain evidence="2">05x7-T-G4-1.051#20</strain>
    </source>
</reference>
<dbReference type="GO" id="GO:0051895">
    <property type="term" value="P:negative regulation of focal adhesion assembly"/>
    <property type="evidence" value="ECO:0007669"/>
    <property type="project" value="TreeGrafter"/>
</dbReference>
<sequence>MHKKTFDVFYLGNIEKIAMGNSQKRDTEAQLIDRIEEAQIAGDIPITVGEKDQVFFTVSRHGIQVQNKRTKEILQRHPLHTIAEVVQYEDGFGGPNIALKIGQLQVNKEVFQCYVFQCNTEFKPQYSMNYDISSRAKDSHVHNTEDEVASNSSTAPGVITASQGGCPMSKWASKE</sequence>
<dbReference type="PANTHER" id="PTHR32055:SF1">
    <property type="entry name" value="INTEGRIN BETA-1-BINDING PROTEIN 1"/>
    <property type="match status" value="1"/>
</dbReference>